<dbReference type="Pfam" id="PF16979">
    <property type="entry name" value="SIN1_PH"/>
    <property type="match status" value="1"/>
</dbReference>
<comment type="similarity">
    <text evidence="1">Belongs to the SIN1 family.</text>
</comment>
<evidence type="ECO:0000256" key="1">
    <source>
        <dbReference type="ARBA" id="ARBA00009407"/>
    </source>
</evidence>
<dbReference type="PANTHER" id="PTHR13335">
    <property type="entry name" value="TARGET OF RAPAMYCIN COMPLEX 2 SUBUNIT MAPKAP1"/>
    <property type="match status" value="1"/>
</dbReference>
<evidence type="ECO:0000259" key="4">
    <source>
        <dbReference type="Pfam" id="PF16978"/>
    </source>
</evidence>
<gene>
    <name evidence="6" type="ORF">M422DRAFT_783966</name>
</gene>
<evidence type="ECO:0000259" key="5">
    <source>
        <dbReference type="Pfam" id="PF16979"/>
    </source>
</evidence>
<feature type="domain" description="TUG ubiquitin-like" evidence="3">
    <location>
        <begin position="570"/>
        <end position="607"/>
    </location>
</feature>
<dbReference type="AlphaFoldDB" id="A0A0C9UNR8"/>
<dbReference type="OrthoDB" id="241990at2759"/>
<evidence type="ECO:0008006" key="8">
    <source>
        <dbReference type="Google" id="ProtNLM"/>
    </source>
</evidence>
<reference evidence="6 7" key="1">
    <citation type="submission" date="2014-06" db="EMBL/GenBank/DDBJ databases">
        <title>Evolutionary Origins and Diversification of the Mycorrhizal Mutualists.</title>
        <authorList>
            <consortium name="DOE Joint Genome Institute"/>
            <consortium name="Mycorrhizal Genomics Consortium"/>
            <person name="Kohler A."/>
            <person name="Kuo A."/>
            <person name="Nagy L.G."/>
            <person name="Floudas D."/>
            <person name="Copeland A."/>
            <person name="Barry K.W."/>
            <person name="Cichocki N."/>
            <person name="Veneault-Fourrey C."/>
            <person name="LaButti K."/>
            <person name="Lindquist E.A."/>
            <person name="Lipzen A."/>
            <person name="Lundell T."/>
            <person name="Morin E."/>
            <person name="Murat C."/>
            <person name="Riley R."/>
            <person name="Ohm R."/>
            <person name="Sun H."/>
            <person name="Tunlid A."/>
            <person name="Henrissat B."/>
            <person name="Grigoriev I.V."/>
            <person name="Hibbett D.S."/>
            <person name="Martin F."/>
        </authorList>
    </citation>
    <scope>NUCLEOTIDE SEQUENCE [LARGE SCALE GENOMIC DNA]</scope>
    <source>
        <strain evidence="6 7">SS14</strain>
    </source>
</reference>
<name>A0A0C9UNR8_SPHS4</name>
<dbReference type="GO" id="GO:0005546">
    <property type="term" value="F:phosphatidylinositol-4,5-bisphosphate binding"/>
    <property type="evidence" value="ECO:0007669"/>
    <property type="project" value="TreeGrafter"/>
</dbReference>
<dbReference type="GO" id="GO:0038203">
    <property type="term" value="P:TORC2 signaling"/>
    <property type="evidence" value="ECO:0007669"/>
    <property type="project" value="TreeGrafter"/>
</dbReference>
<evidence type="ECO:0000313" key="7">
    <source>
        <dbReference type="Proteomes" id="UP000054279"/>
    </source>
</evidence>
<feature type="domain" description="SIN1-type PH" evidence="5">
    <location>
        <begin position="673"/>
        <end position="771"/>
    </location>
</feature>
<dbReference type="InterPro" id="IPR011993">
    <property type="entry name" value="PH-like_dom_sf"/>
</dbReference>
<accession>A0A0C9UNR8</accession>
<feature type="compositionally biased region" description="Basic and acidic residues" evidence="2">
    <location>
        <begin position="125"/>
        <end position="134"/>
    </location>
</feature>
<feature type="region of interest" description="Disordered" evidence="2">
    <location>
        <begin position="114"/>
        <end position="154"/>
    </location>
</feature>
<evidence type="ECO:0000256" key="2">
    <source>
        <dbReference type="SAM" id="MobiDB-lite"/>
    </source>
</evidence>
<dbReference type="Proteomes" id="UP000054279">
    <property type="component" value="Unassembled WGS sequence"/>
</dbReference>
<feature type="region of interest" description="Disordered" evidence="2">
    <location>
        <begin position="224"/>
        <end position="246"/>
    </location>
</feature>
<feature type="domain" description="CRIM" evidence="4">
    <location>
        <begin position="428"/>
        <end position="546"/>
    </location>
</feature>
<sequence>MSLLCDADYLIHQLRLTYLRHVEDPYGPRTLSLDPAYASNPNILASGLADQDVWPELVMPSTPGAIDLEASKEASKRNSGFPGAGLKYSQTIVGQNRTGGMGMRVHAKRGSLIRETPPIITEPEANGKRNRSDSEPTPVQAATSPDVHDLEPRPAKLGTNTLLRRTSIDASELEEAPAANEGPTKVQPFNPPFARAKEMEERRALRMRSRFATTGNAPLAIVVQERQSMNPEESDEDTVTSGEEDELLTGTLEAEDAPDDDFFDTSFGPRIVLDASVSDGTLSPGNSGVSTSHSSGPGHFNPNNLNVVGNTRRPRLSPVHEARPHAMIIEDPPTPPQQSSDNLNANVTPQRTYKSEGSYFELVVPPSQSKIDQSVADDQGVKPEMTTVVASPMGAPIKVLGDKFIEEEEELTFQRVKVASVPSRATPSGLSLILASKTSKSDNPFAELYSLISSRSNPLSLEITYPISNPRKTVTLQARQDATVEEVIGFALWTYWEEGFTPKLDEIDDTRKKDRLSAAGWSLRITEDGDVDDDFPAMDRMARMSGSNISHGPQQFLRIKIAEKADVHYSTTIPVKENMYMEEVLENACRRRRIDDPKEWCLVYDMEILVPLDRTVASLQGKTELFLVKRENLSQYQIRRQVTRSTDPNASIFSRISEVPEQQYSAALDFTRAYKKYTVWRKMPMLVVRHERTLAIDGDYIHIMPPPTRAFLDNMKTSSYHIRSVVLCMQSAKASSNFKLIVWRDGSNKRYDFEAESPKMAAEIVRNIKDLKTKRLERSSTVNPRSRRSRPPV</sequence>
<evidence type="ECO:0000259" key="3">
    <source>
        <dbReference type="Pfam" id="PF11470"/>
    </source>
</evidence>
<evidence type="ECO:0000313" key="6">
    <source>
        <dbReference type="EMBL" id="KIJ30522.1"/>
    </source>
</evidence>
<dbReference type="InterPro" id="IPR008828">
    <property type="entry name" value="Sin1/Avo1"/>
</dbReference>
<dbReference type="HOGENOM" id="CLU_007847_0_0_1"/>
<dbReference type="Pfam" id="PF11470">
    <property type="entry name" value="TUG-UBL1"/>
    <property type="match status" value="1"/>
</dbReference>
<dbReference type="EMBL" id="KN837260">
    <property type="protein sequence ID" value="KIJ30522.1"/>
    <property type="molecule type" value="Genomic_DNA"/>
</dbReference>
<dbReference type="Gene3D" id="2.30.29.30">
    <property type="entry name" value="Pleckstrin-homology domain (PH domain)/Phosphotyrosine-binding domain (PTB)"/>
    <property type="match status" value="1"/>
</dbReference>
<keyword evidence="7" id="KW-1185">Reference proteome</keyword>
<protein>
    <recommendedName>
        <fullName evidence="8">Stress-activated map kinase-interacting protein 1</fullName>
    </recommendedName>
</protein>
<dbReference type="InterPro" id="IPR031313">
    <property type="entry name" value="Sin1_PH_dom"/>
</dbReference>
<dbReference type="InterPro" id="IPR021569">
    <property type="entry name" value="TUG-UBL1"/>
</dbReference>
<feature type="region of interest" description="Disordered" evidence="2">
    <location>
        <begin position="278"/>
        <end position="308"/>
    </location>
</feature>
<dbReference type="GO" id="GO:0005737">
    <property type="term" value="C:cytoplasm"/>
    <property type="evidence" value="ECO:0007669"/>
    <property type="project" value="TreeGrafter"/>
</dbReference>
<dbReference type="Pfam" id="PF16978">
    <property type="entry name" value="CRIM"/>
    <property type="match status" value="1"/>
</dbReference>
<dbReference type="InterPro" id="IPR031567">
    <property type="entry name" value="CRIM_dom"/>
</dbReference>
<dbReference type="GO" id="GO:0031932">
    <property type="term" value="C:TORC2 complex"/>
    <property type="evidence" value="ECO:0007669"/>
    <property type="project" value="InterPro"/>
</dbReference>
<dbReference type="GO" id="GO:0005886">
    <property type="term" value="C:plasma membrane"/>
    <property type="evidence" value="ECO:0007669"/>
    <property type="project" value="TreeGrafter"/>
</dbReference>
<dbReference type="PANTHER" id="PTHR13335:SF1">
    <property type="entry name" value="TARGET OF RAPAMYCIN COMPLEX 2 SUBUNIT MAPKAP1"/>
    <property type="match status" value="1"/>
</dbReference>
<organism evidence="6 7">
    <name type="scientific">Sphaerobolus stellatus (strain SS14)</name>
    <dbReference type="NCBI Taxonomy" id="990650"/>
    <lineage>
        <taxon>Eukaryota</taxon>
        <taxon>Fungi</taxon>
        <taxon>Dikarya</taxon>
        <taxon>Basidiomycota</taxon>
        <taxon>Agaricomycotina</taxon>
        <taxon>Agaricomycetes</taxon>
        <taxon>Phallomycetidae</taxon>
        <taxon>Geastrales</taxon>
        <taxon>Sphaerobolaceae</taxon>
        <taxon>Sphaerobolus</taxon>
    </lineage>
</organism>
<feature type="compositionally biased region" description="Acidic residues" evidence="2">
    <location>
        <begin position="232"/>
        <end position="246"/>
    </location>
</feature>
<proteinExistence type="inferred from homology"/>